<feature type="coiled-coil region" evidence="1">
    <location>
        <begin position="140"/>
        <end position="167"/>
    </location>
</feature>
<feature type="region of interest" description="Disordered" evidence="2">
    <location>
        <begin position="55"/>
        <end position="86"/>
    </location>
</feature>
<feature type="region of interest" description="Disordered" evidence="2">
    <location>
        <begin position="505"/>
        <end position="551"/>
    </location>
</feature>
<gene>
    <name evidence="4" type="ORF">BGZ80_011629</name>
</gene>
<feature type="region of interest" description="Disordered" evidence="2">
    <location>
        <begin position="2302"/>
        <end position="2340"/>
    </location>
</feature>
<feature type="compositionally biased region" description="Polar residues" evidence="2">
    <location>
        <begin position="521"/>
        <end position="533"/>
    </location>
</feature>
<reference evidence="4" key="1">
    <citation type="journal article" date="2020" name="Fungal Divers.">
        <title>Resolving the Mortierellaceae phylogeny through synthesis of multi-gene phylogenetics and phylogenomics.</title>
        <authorList>
            <person name="Vandepol N."/>
            <person name="Liber J."/>
            <person name="Desiro A."/>
            <person name="Na H."/>
            <person name="Kennedy M."/>
            <person name="Barry K."/>
            <person name="Grigoriev I.V."/>
            <person name="Miller A.N."/>
            <person name="O'Donnell K."/>
            <person name="Stajich J.E."/>
            <person name="Bonito G."/>
        </authorList>
    </citation>
    <scope>NUCLEOTIDE SEQUENCE</scope>
    <source>
        <strain evidence="4">NRRL 2769</strain>
    </source>
</reference>
<feature type="region of interest" description="Disordered" evidence="2">
    <location>
        <begin position="2583"/>
        <end position="2625"/>
    </location>
</feature>
<dbReference type="PANTHER" id="PTHR31781:SF1">
    <property type="entry name" value="PROTEIN UNC-80 HOMOLOG"/>
    <property type="match status" value="1"/>
</dbReference>
<evidence type="ECO:0000259" key="3">
    <source>
        <dbReference type="Pfam" id="PF20262"/>
    </source>
</evidence>
<feature type="domain" description="Protein UNC80 C-terminal" evidence="3">
    <location>
        <begin position="1086"/>
        <end position="1218"/>
    </location>
</feature>
<dbReference type="Proteomes" id="UP000703661">
    <property type="component" value="Unassembled WGS sequence"/>
</dbReference>
<feature type="compositionally biased region" description="Polar residues" evidence="2">
    <location>
        <begin position="2116"/>
        <end position="2131"/>
    </location>
</feature>
<dbReference type="GO" id="GO:0034703">
    <property type="term" value="C:cation channel complex"/>
    <property type="evidence" value="ECO:0007669"/>
    <property type="project" value="TreeGrafter"/>
</dbReference>
<evidence type="ECO:0000256" key="2">
    <source>
        <dbReference type="SAM" id="MobiDB-lite"/>
    </source>
</evidence>
<dbReference type="EMBL" id="JAAAID010000096">
    <property type="protein sequence ID" value="KAG0022616.1"/>
    <property type="molecule type" value="Genomic_DNA"/>
</dbReference>
<feature type="compositionally biased region" description="Pro residues" evidence="2">
    <location>
        <begin position="2765"/>
        <end position="2776"/>
    </location>
</feature>
<dbReference type="Pfam" id="PF20262">
    <property type="entry name" value="UNC80_C"/>
    <property type="match status" value="2"/>
</dbReference>
<feature type="compositionally biased region" description="Polar residues" evidence="2">
    <location>
        <begin position="542"/>
        <end position="551"/>
    </location>
</feature>
<feature type="compositionally biased region" description="Polar residues" evidence="2">
    <location>
        <begin position="2603"/>
        <end position="2625"/>
    </location>
</feature>
<name>A0A9P6T499_9FUNG</name>
<dbReference type="InterPro" id="IPR016024">
    <property type="entry name" value="ARM-type_fold"/>
</dbReference>
<comment type="caution">
    <text evidence="4">The sequence shown here is derived from an EMBL/GenBank/DDBJ whole genome shotgun (WGS) entry which is preliminary data.</text>
</comment>
<feature type="region of interest" description="Disordered" evidence="2">
    <location>
        <begin position="2416"/>
        <end position="2455"/>
    </location>
</feature>
<feature type="region of interest" description="Disordered" evidence="2">
    <location>
        <begin position="2001"/>
        <end position="2025"/>
    </location>
</feature>
<accession>A0A9P6T499</accession>
<dbReference type="GO" id="GO:0055080">
    <property type="term" value="P:monoatomic cation homeostasis"/>
    <property type="evidence" value="ECO:0007669"/>
    <property type="project" value="TreeGrafter"/>
</dbReference>
<feature type="compositionally biased region" description="Polar residues" evidence="2">
    <location>
        <begin position="1"/>
        <end position="17"/>
    </location>
</feature>
<proteinExistence type="predicted"/>
<feature type="region of interest" description="Disordered" evidence="2">
    <location>
        <begin position="1"/>
        <end position="20"/>
    </location>
</feature>
<dbReference type="InterPro" id="IPR046460">
    <property type="entry name" value="UNC80_C"/>
</dbReference>
<protein>
    <recommendedName>
        <fullName evidence="3">Protein UNC80 C-terminal domain-containing protein</fullName>
    </recommendedName>
</protein>
<feature type="domain" description="Protein UNC80 C-terminal" evidence="3">
    <location>
        <begin position="1339"/>
        <end position="1498"/>
    </location>
</feature>
<feature type="region of interest" description="Disordered" evidence="2">
    <location>
        <begin position="2673"/>
        <end position="2788"/>
    </location>
</feature>
<evidence type="ECO:0000313" key="4">
    <source>
        <dbReference type="EMBL" id="KAG0022616.1"/>
    </source>
</evidence>
<organism evidence="4 5">
    <name type="scientific">Entomortierella chlamydospora</name>
    <dbReference type="NCBI Taxonomy" id="101097"/>
    <lineage>
        <taxon>Eukaryota</taxon>
        <taxon>Fungi</taxon>
        <taxon>Fungi incertae sedis</taxon>
        <taxon>Mucoromycota</taxon>
        <taxon>Mortierellomycotina</taxon>
        <taxon>Mortierellomycetes</taxon>
        <taxon>Mortierellales</taxon>
        <taxon>Mortierellaceae</taxon>
        <taxon>Entomortierella</taxon>
    </lineage>
</organism>
<dbReference type="GO" id="GO:0005261">
    <property type="term" value="F:monoatomic cation channel activity"/>
    <property type="evidence" value="ECO:0007669"/>
    <property type="project" value="TreeGrafter"/>
</dbReference>
<feature type="compositionally biased region" description="Polar residues" evidence="2">
    <location>
        <begin position="64"/>
        <end position="76"/>
    </location>
</feature>
<sequence>MALAPNSLTPSQLQDQQGVVEGAPVRAVDRNWARVRQKVIGNDSVAQAPISGNLEASIPDNSIVPVTSNSDTQHGSDSNHEHPMGNEMRHAVGHTADQSRVYPQMPTESLGAGVGLGAGTGTGTGPVSTGIRGVLGFRTVVVQRTQLRKMEKEIEKALHRYTNEQSQTRSRSVPKIGTAVRGARGMIPGGAYSIMTIQEPNSADKSFIDEISDILTRWKSLTVEIPYKIDILRTLARMLQVDRPDPGYRIDSKVILNLFNQMRHLYPLQNDPEDLLNVLWCLELLSPKYTCRKDRVFAIIQDLLRPKVLSATIPLSSKNIQVLLATIVMLLGEQNKLPKETQDRSLQLFLHELMKRIRTGDLGLGDEKTKNPSLQEHNAKIAFLHGLIGCLRLPDLETIHFLVHEMIPNYWIEPASNYPMTMDGLVRTFGQAASEFVLGVPVAYADSPKLTQSLILDLMTFLGEFVPTTCLDGSVSKITTAMLVKFILSVFSMEYLEDQQQDKLSTEFPTTPRDGQEATPRASSSADTEQELASRTPPRSPLSPNVSGENFQARSLPPHVPNLVADEKSSPVVQRARVYFNALWDNGYQDVIIDQLKAEKIVVHQPGPNERLSRLLLQLSVLHRTAFFKPMIACVASDSTQFVTDYLCILSCLEMHMSVVDLYMRDPDMICVIAMTDVGPERPRSDSRTQALKWGSCTVGQCVIVLEFIYAIKRLARSGDKYQVEVGKMFLIDLERKLGMLLVSKEKRFLVPRPMRVMLCMIFYEIRMLCKTIHRPCWLPRILDWAVNHGGPVGANIAPSGPYGISETMRLRIKHIYLGVDGLVGEQRDRYTVRLANTQAAVNTNTGNFNGSWKNVLGESKLSPMQRKRLDRMPNIGMGETVAVLSLLITVHSAIHRTEYLHILKPLWDTYCLESHPKVSTSAVFLFVKCAEVDREAVNTLISHDLKSDDPFKRLSAVERLGIIFSHRNEMLQLPYVNDPSSRGPFRTANATVQVPFVSSEVGSNRYTMDEPRWLTELKNAGNFPIDIRNRLEELRLGEKGRVEKEMIMRAQTPLMLSWTGYRDEDFENKANFGITFNIQKDKHATVLAPVLNTLNLSIINLLDDEAVGVRSAAINFLSDYIRNQPVIFVRSLFSEIVEAKKPDVQKCLISRMQLLLSASSKLPPGFAFALFNHLFGLIKWYQRNSHPGGVEMMALIIPLLADVVSSTNDIVYKDFKRNKVDVFIANMGRFWFKSNIMPESMFPSRLVDTLDILPRLGVPRQLLHMAIININQIQFMTSFLARFPSEVTDIKNSIGRFNKMPRLSSAETNVTSKLDGSQFLPDESKVKARFVASKISKDQSIQELSSLRARAWLCFIINLIQRMEKDSTDRIGLIHIFNGVNTILLEHGDDLGIVGQALEVYVTAATHLRRFFASQNGYSLIFPTLFKIYCDSTTVAIVQDTIDAAFYRFYLLHQEAFVLQSLGAIVPLMLRSMRPEQLEIMARCLYAFLEALDQPTTTSHSKALGVQSLSEPFHESSTYGGPQLEIPDWMSSFIPKDSKFFQSSNILHKREFSVSDSIKLFLAVIAFDPGSVRSEQFVRVLRHILPYFLDREPQLMTSGLDSLVDVFAKFSRSSKPLVPPSFVPPEVAPRQSQDTDDSTCDLSRFALCLDPISKSQAIKGKTWAQNDRVAIKHEFVCLIETFCDRGGQLADNQHQQMVALIRSIVKDYTSLKIPCTTEWIKDYIKNVILPVQSLQQSCSAVLYLVFQFSNTLRAHYKSIDFSGFLEGLLLIVEDDRHYLRNSPELSIMIREKIINPALSLSVKGGWATDSVYISQAKFCSSLVDLMLSMINNADTDTMAELEHAASTPRLMAYIIIPMCLRFKSRAQATSLDILEMQFWLRMLGLAIKAAEYDTTMRRSSRMAGLLAPVLNVARVSRRRTSFDIPMPMSPQVAPPTPFLPPANIVPQTPGPSKKVSLLHREDHAEDDQYHRSESTMNSSPGLLVDFIALRIIMVRATPSGHVRQNSTSGSGPPSPNIMTPPLASPRTNMPLTPDSRQIGGGALSPFPGLFRSVSDVAPFVGPGRPQENVPTTALGYILWSFAETVVFNRLPLMIMMRPFLLDQLRMQELHPQAQSARFARSTSSSGQNSPAFYWPSPAMLPSSQSTAIPSPRISPVHQRSGSGASEGSHPRERRKQWKSWSKPEQTMNAFTIIENPLQSLTGPMSPHQHPTAPSHQRQRSFVSITEHGGNASAASRTAIHHPRGHNKHQRSESECRSEHILPKPLVDRANKSMEHVRAMMTFAPNGATAYSEFGTSMYPEKRPSSALGLSPSMARHSDRRDAFPLPSPELGQSGGDQFLLPGKYERQPVSPGFGSMFLAREAALNSTLSPSDILVQGSSPQPSLTLSVPGAAVPEPVRPTLRVVTTEANLSLRKSLNSIDESRSHTLGAPQSTHPASFGEQPTPVPTAKPQIVSKKGRSIMKPSIITTMPSKSDNGSQVQISAELPSAMGAPSPNQHQDIDPIRRLDSRTTDDGISMASGRASLDKHPAISREDREDYRVACLQARTKTFIQNIEEETRTILTCFPSVFSIGFVPVTSPPLQPAETTAAAAPADTAEEQQQSEKTPSVSRVQQNDQARLSNSSLAVPAIRTPSITIQDQSYLAPSPINPLPSALDGGEHLFQWNLKRAESLDTTDRPYKTGSLPPPPQKGAAKENQRKSVIFQRTHPMDNPHEGTSGATVTNNGGGNITTSASRPAASQTEDFSFSQTTAVPPTPSITLSSPPIISPSPPPPPLLLSPSQHGHIQDE</sequence>
<feature type="region of interest" description="Disordered" evidence="2">
    <location>
        <begin position="2116"/>
        <end position="2185"/>
    </location>
</feature>
<feature type="compositionally biased region" description="Low complexity" evidence="2">
    <location>
        <begin position="2584"/>
        <end position="2595"/>
    </location>
</feature>
<feature type="compositionally biased region" description="Polar residues" evidence="2">
    <location>
        <begin position="2737"/>
        <end position="2752"/>
    </location>
</feature>
<evidence type="ECO:0000256" key="1">
    <source>
        <dbReference type="SAM" id="Coils"/>
    </source>
</evidence>
<dbReference type="PANTHER" id="PTHR31781">
    <property type="entry name" value="UNC80"/>
    <property type="match status" value="1"/>
</dbReference>
<keyword evidence="5" id="KW-1185">Reference proteome</keyword>
<keyword evidence="1" id="KW-0175">Coiled coil</keyword>
<feature type="compositionally biased region" description="Low complexity" evidence="2">
    <location>
        <begin position="2715"/>
        <end position="2734"/>
    </location>
</feature>
<dbReference type="SUPFAM" id="SSF48371">
    <property type="entry name" value="ARM repeat"/>
    <property type="match status" value="1"/>
</dbReference>
<feature type="compositionally biased region" description="Basic and acidic residues" evidence="2">
    <location>
        <begin position="77"/>
        <end position="86"/>
    </location>
</feature>
<evidence type="ECO:0000313" key="5">
    <source>
        <dbReference type="Proteomes" id="UP000703661"/>
    </source>
</evidence>